<sequence length="453" mass="51283">MFTPRPSQGAAAEDPLTRALNGLIPPNESPAEREQRLALEANARMISDAIDEKLKIERQERRNKKIVKILLLGQSESGKSTTLKVLQLYYAPQSLRQEAFAWRTVIHLNLLRSIQLVMDALSQANRENAPSFTDDLRRLLIKLSPLKQAEELLRMRISPPQEEGDSQLVLPEASEFSVRSASGWKQAFNKMRGNSSSKDDIRFDTGPASILEACSEDMTALWTSPAARQILKQRRIRLEESSGFFLDDIDRIAKKDYEPTDEDILRARLRTVGVQEHKISLELGPEKGQDWYIYDVGGSRSQRSAWESFFDDVNAIIFLAPLSSFDQSLAEDKRVNRVEDSLLLWKSICSSKLLAKVELILFLNKCDILAKKLESGIRLAKFVPSFKDHPNNVETVTKYFRAKFKAIQKEYSPSPRMFYGHLTSVVDARSTALIVANVHEVIVKANLHSANVL</sequence>
<dbReference type="InterPro" id="IPR011025">
    <property type="entry name" value="GproteinA_insert"/>
</dbReference>
<reference evidence="8 9" key="1">
    <citation type="journal article" date="2011" name="PLoS Pathog.">
        <title>Endophytic Life Strategies Decoded by Genome and Transcriptome Analyses of the Mutualistic Root Symbiont Piriformospora indica.</title>
        <authorList>
            <person name="Zuccaro A."/>
            <person name="Lahrmann U."/>
            <person name="Guldener U."/>
            <person name="Langen G."/>
            <person name="Pfiffi S."/>
            <person name="Biedenkopf D."/>
            <person name="Wong P."/>
            <person name="Samans B."/>
            <person name="Grimm C."/>
            <person name="Basiewicz M."/>
            <person name="Murat C."/>
            <person name="Martin F."/>
            <person name="Kogel K.H."/>
        </authorList>
    </citation>
    <scope>NUCLEOTIDE SEQUENCE [LARGE SCALE GENOMIC DNA]</scope>
    <source>
        <strain evidence="8 9">DSM 11827</strain>
    </source>
</reference>
<keyword evidence="2 5" id="KW-0547">Nucleotide-binding</keyword>
<dbReference type="EMBL" id="CAFZ01000210">
    <property type="protein sequence ID" value="CCA73216.1"/>
    <property type="molecule type" value="Genomic_DNA"/>
</dbReference>
<evidence type="ECO:0000256" key="5">
    <source>
        <dbReference type="PIRSR" id="PIRSR601019-1"/>
    </source>
</evidence>
<dbReference type="Pfam" id="PF00503">
    <property type="entry name" value="G-alpha"/>
    <property type="match status" value="1"/>
</dbReference>
<evidence type="ECO:0000256" key="7">
    <source>
        <dbReference type="SAM" id="MobiDB-lite"/>
    </source>
</evidence>
<dbReference type="FunFam" id="3.40.50.300:FF:000692">
    <property type="entry name" value="Guanine nucleotide-binding protein subunit alpha"/>
    <property type="match status" value="1"/>
</dbReference>
<accession>G4TPH3</accession>
<comment type="caution">
    <text evidence="8">The sequence shown here is derived from an EMBL/GenBank/DDBJ whole genome shotgun (WGS) entry which is preliminary data.</text>
</comment>
<dbReference type="PANTHER" id="PTHR10218">
    <property type="entry name" value="GTP-BINDING PROTEIN ALPHA SUBUNIT"/>
    <property type="match status" value="1"/>
</dbReference>
<dbReference type="GO" id="GO:0001664">
    <property type="term" value="F:G protein-coupled receptor binding"/>
    <property type="evidence" value="ECO:0007669"/>
    <property type="project" value="TreeGrafter"/>
</dbReference>
<dbReference type="GO" id="GO:0003924">
    <property type="term" value="F:GTPase activity"/>
    <property type="evidence" value="ECO:0007669"/>
    <property type="project" value="InterPro"/>
</dbReference>
<dbReference type="HOGENOM" id="CLU_014184_1_1_1"/>
<feature type="binding site" evidence="5">
    <location>
        <begin position="76"/>
        <end position="81"/>
    </location>
    <ligand>
        <name>GTP</name>
        <dbReference type="ChEBI" id="CHEBI:37565"/>
    </ligand>
</feature>
<dbReference type="GO" id="GO:0005525">
    <property type="term" value="F:GTP binding"/>
    <property type="evidence" value="ECO:0007669"/>
    <property type="project" value="UniProtKB-KW"/>
</dbReference>
<keyword evidence="1 6" id="KW-0479">Metal-binding</keyword>
<dbReference type="Proteomes" id="UP000007148">
    <property type="component" value="Unassembled WGS sequence"/>
</dbReference>
<feature type="binding site" evidence="5">
    <location>
        <begin position="265"/>
        <end position="271"/>
    </location>
    <ligand>
        <name>GTP</name>
        <dbReference type="ChEBI" id="CHEBI:37565"/>
    </ligand>
</feature>
<keyword evidence="6" id="KW-0460">Magnesium</keyword>
<protein>
    <submittedName>
        <fullName evidence="8">Probable G protein alpha chain</fullName>
    </submittedName>
</protein>
<feature type="binding site" evidence="5">
    <location>
        <begin position="364"/>
        <end position="367"/>
    </location>
    <ligand>
        <name>GTP</name>
        <dbReference type="ChEBI" id="CHEBI:37565"/>
    </ligand>
</feature>
<feature type="binding site" evidence="6">
    <location>
        <position position="271"/>
    </location>
    <ligand>
        <name>Mg(2+)</name>
        <dbReference type="ChEBI" id="CHEBI:18420"/>
    </ligand>
</feature>
<evidence type="ECO:0000256" key="6">
    <source>
        <dbReference type="PIRSR" id="PIRSR601019-2"/>
    </source>
</evidence>
<dbReference type="OrthoDB" id="5817230at2759"/>
<proteinExistence type="predicted"/>
<evidence type="ECO:0000256" key="1">
    <source>
        <dbReference type="ARBA" id="ARBA00022723"/>
    </source>
</evidence>
<dbReference type="OMA" id="HYADGER"/>
<dbReference type="GO" id="GO:0005834">
    <property type="term" value="C:heterotrimeric G-protein complex"/>
    <property type="evidence" value="ECO:0007669"/>
    <property type="project" value="TreeGrafter"/>
</dbReference>
<gene>
    <name evidence="8" type="ORF">PIIN_07171</name>
</gene>
<dbReference type="GO" id="GO:0031683">
    <property type="term" value="F:G-protein beta/gamma-subunit complex binding"/>
    <property type="evidence" value="ECO:0007669"/>
    <property type="project" value="InterPro"/>
</dbReference>
<evidence type="ECO:0000256" key="3">
    <source>
        <dbReference type="ARBA" id="ARBA00023134"/>
    </source>
</evidence>
<dbReference type="SUPFAM" id="SSF47895">
    <property type="entry name" value="Transducin (alpha subunit), insertion domain"/>
    <property type="match status" value="1"/>
</dbReference>
<evidence type="ECO:0000313" key="8">
    <source>
        <dbReference type="EMBL" id="CCA73216.1"/>
    </source>
</evidence>
<dbReference type="InParanoid" id="G4TPH3"/>
<dbReference type="GO" id="GO:0046872">
    <property type="term" value="F:metal ion binding"/>
    <property type="evidence" value="ECO:0007669"/>
    <property type="project" value="UniProtKB-KW"/>
</dbReference>
<dbReference type="InterPro" id="IPR027417">
    <property type="entry name" value="P-loop_NTPase"/>
</dbReference>
<dbReference type="AlphaFoldDB" id="G4TPH3"/>
<dbReference type="GO" id="GO:0005737">
    <property type="term" value="C:cytoplasm"/>
    <property type="evidence" value="ECO:0007669"/>
    <property type="project" value="TreeGrafter"/>
</dbReference>
<keyword evidence="9" id="KW-1185">Reference proteome</keyword>
<name>G4TPH3_SERID</name>
<keyword evidence="4" id="KW-0807">Transducer</keyword>
<dbReference type="GO" id="GO:0007188">
    <property type="term" value="P:adenylate cyclase-modulating G protein-coupled receptor signaling pathway"/>
    <property type="evidence" value="ECO:0007669"/>
    <property type="project" value="TreeGrafter"/>
</dbReference>
<dbReference type="PRINTS" id="PR00318">
    <property type="entry name" value="GPROTEINA"/>
</dbReference>
<feature type="region of interest" description="Disordered" evidence="7">
    <location>
        <begin position="1"/>
        <end position="31"/>
    </location>
</feature>
<dbReference type="eggNOG" id="KOG0082">
    <property type="taxonomic scope" value="Eukaryota"/>
</dbReference>
<dbReference type="PANTHER" id="PTHR10218:SF360">
    <property type="entry name" value="GUANINE NUCLEOTIDE-BINDING PROTEIN SUBUNIT ALPHA HOMOLOG"/>
    <property type="match status" value="1"/>
</dbReference>
<evidence type="ECO:0000256" key="4">
    <source>
        <dbReference type="ARBA" id="ARBA00023224"/>
    </source>
</evidence>
<dbReference type="Gene3D" id="3.40.50.300">
    <property type="entry name" value="P-loop containing nucleotide triphosphate hydrolases"/>
    <property type="match status" value="2"/>
</dbReference>
<dbReference type="CDD" id="cd00066">
    <property type="entry name" value="G-alpha"/>
    <property type="match status" value="1"/>
</dbReference>
<organism evidence="8 9">
    <name type="scientific">Serendipita indica (strain DSM 11827)</name>
    <name type="common">Root endophyte fungus</name>
    <name type="synonym">Piriformospora indica</name>
    <dbReference type="NCBI Taxonomy" id="1109443"/>
    <lineage>
        <taxon>Eukaryota</taxon>
        <taxon>Fungi</taxon>
        <taxon>Dikarya</taxon>
        <taxon>Basidiomycota</taxon>
        <taxon>Agaricomycotina</taxon>
        <taxon>Agaricomycetes</taxon>
        <taxon>Sebacinales</taxon>
        <taxon>Serendipitaceae</taxon>
        <taxon>Serendipita</taxon>
    </lineage>
</organism>
<dbReference type="STRING" id="1109443.G4TPH3"/>
<evidence type="ECO:0000256" key="2">
    <source>
        <dbReference type="ARBA" id="ARBA00022741"/>
    </source>
</evidence>
<dbReference type="InterPro" id="IPR001019">
    <property type="entry name" value="Gprotein_alpha_su"/>
</dbReference>
<dbReference type="SUPFAM" id="SSF52540">
    <property type="entry name" value="P-loop containing nucleoside triphosphate hydrolases"/>
    <property type="match status" value="1"/>
</dbReference>
<feature type="binding site" evidence="6">
    <location>
        <position position="80"/>
    </location>
    <ligand>
        <name>Mg(2+)</name>
        <dbReference type="ChEBI" id="CHEBI:18420"/>
    </ligand>
</feature>
<evidence type="ECO:0000313" key="9">
    <source>
        <dbReference type="Proteomes" id="UP000007148"/>
    </source>
</evidence>
<keyword evidence="3 5" id="KW-0342">GTP-binding</keyword>
<dbReference type="SMART" id="SM00275">
    <property type="entry name" value="G_alpha"/>
    <property type="match status" value="1"/>
</dbReference>
<dbReference type="PROSITE" id="PS51882">
    <property type="entry name" value="G_ALPHA"/>
    <property type="match status" value="1"/>
</dbReference>